<accession>A0A0G0FS32</accession>
<proteinExistence type="inferred from homology"/>
<dbReference type="Proteomes" id="UP000034044">
    <property type="component" value="Unassembled WGS sequence"/>
</dbReference>
<evidence type="ECO:0000313" key="2">
    <source>
        <dbReference type="EMBL" id="KKQ21853.1"/>
    </source>
</evidence>
<dbReference type="PANTHER" id="PTHR18964">
    <property type="entry name" value="ROK (REPRESSOR, ORF, KINASE) FAMILY"/>
    <property type="match status" value="1"/>
</dbReference>
<dbReference type="SUPFAM" id="SSF53067">
    <property type="entry name" value="Actin-like ATPase domain"/>
    <property type="match status" value="1"/>
</dbReference>
<name>A0A0G0FS32_9BACT</name>
<dbReference type="Pfam" id="PF00480">
    <property type="entry name" value="ROK"/>
    <property type="match status" value="2"/>
</dbReference>
<keyword evidence="2" id="KW-0808">Transferase</keyword>
<sequence>MYKLGIDVGGTKIKAILLDNKSKPHFAFNIATPKNKKAFLKNLESEIKNIIQKYKISGIGVGLPGIIDMKRGILIKSPNLPFLNNWQARKLFSRFSKNIAIDNDSRCFLRAEATLDVGHRYKNIVALTIGTGIGGGIMIDKKIYCGKNFSTGEFGHMIIDGKKTFEKLGARKTVLNLKKRNEIIGISVANLINAFNPEIVILGGGGIFSGDIKIKSVKKTASKFIMSPLAKNTPVVKGKLGENSQAIGAALLLK</sequence>
<evidence type="ECO:0000256" key="1">
    <source>
        <dbReference type="ARBA" id="ARBA00006479"/>
    </source>
</evidence>
<comment type="similarity">
    <text evidence="1">Belongs to the ROK (NagC/XylR) family.</text>
</comment>
<dbReference type="AlphaFoldDB" id="A0A0G0FS32"/>
<protein>
    <submittedName>
        <fullName evidence="2">N-acetylmannosamine kinase</fullName>
    </submittedName>
</protein>
<gene>
    <name evidence="2" type="ORF">US36_C0012G0012</name>
</gene>
<dbReference type="GO" id="GO:0016301">
    <property type="term" value="F:kinase activity"/>
    <property type="evidence" value="ECO:0007669"/>
    <property type="project" value="UniProtKB-KW"/>
</dbReference>
<organism evidence="2 3">
    <name type="scientific">Candidatus Wolfebacteria bacterium GW2011_GWC1_37_10</name>
    <dbReference type="NCBI Taxonomy" id="1619010"/>
    <lineage>
        <taxon>Bacteria</taxon>
        <taxon>Candidatus Wolfeibacteriota</taxon>
    </lineage>
</organism>
<keyword evidence="2" id="KW-0418">Kinase</keyword>
<comment type="caution">
    <text evidence="2">The sequence shown here is derived from an EMBL/GenBank/DDBJ whole genome shotgun (WGS) entry which is preliminary data.</text>
</comment>
<evidence type="ECO:0000313" key="3">
    <source>
        <dbReference type="Proteomes" id="UP000034044"/>
    </source>
</evidence>
<dbReference type="InterPro" id="IPR049874">
    <property type="entry name" value="ROK_cs"/>
</dbReference>
<dbReference type="PROSITE" id="PS01125">
    <property type="entry name" value="ROK"/>
    <property type="match status" value="1"/>
</dbReference>
<dbReference type="InterPro" id="IPR043129">
    <property type="entry name" value="ATPase_NBD"/>
</dbReference>
<dbReference type="InterPro" id="IPR000600">
    <property type="entry name" value="ROK"/>
</dbReference>
<dbReference type="Gene3D" id="3.30.420.40">
    <property type="match status" value="3"/>
</dbReference>
<dbReference type="EMBL" id="LBSR01000012">
    <property type="protein sequence ID" value="KKQ21853.1"/>
    <property type="molecule type" value="Genomic_DNA"/>
</dbReference>
<reference evidence="2 3" key="1">
    <citation type="journal article" date="2015" name="Nature">
        <title>rRNA introns, odd ribosomes, and small enigmatic genomes across a large radiation of phyla.</title>
        <authorList>
            <person name="Brown C.T."/>
            <person name="Hug L.A."/>
            <person name="Thomas B.C."/>
            <person name="Sharon I."/>
            <person name="Castelle C.J."/>
            <person name="Singh A."/>
            <person name="Wilkins M.J."/>
            <person name="Williams K.H."/>
            <person name="Banfield J.F."/>
        </authorList>
    </citation>
    <scope>NUCLEOTIDE SEQUENCE [LARGE SCALE GENOMIC DNA]</scope>
</reference>
<dbReference type="CDD" id="cd23763">
    <property type="entry name" value="ASKHA_ATPase_ROK"/>
    <property type="match status" value="1"/>
</dbReference>
<dbReference type="PANTHER" id="PTHR18964:SF149">
    <property type="entry name" value="BIFUNCTIONAL UDP-N-ACETYLGLUCOSAMINE 2-EPIMERASE_N-ACETYLMANNOSAMINE KINASE"/>
    <property type="match status" value="1"/>
</dbReference>